<dbReference type="Pfam" id="PF06089">
    <property type="entry name" value="Asparaginase_II"/>
    <property type="match status" value="1"/>
</dbReference>
<dbReference type="Proteomes" id="UP000237718">
    <property type="component" value="Unassembled WGS sequence"/>
</dbReference>
<name>A0A2T1AL61_TRISK</name>
<dbReference type="EMBL" id="PVUF01000002">
    <property type="protein sequence ID" value="PRZ49292.1"/>
    <property type="molecule type" value="Genomic_DNA"/>
</dbReference>
<proteinExistence type="predicted"/>
<sequence length="335" mass="35655">MTRQNTPAPLTEIWRGSLLESQHHGHAVVCNGKGEIVHSWGNPDQVIYPRSSCKMVQALPLLTSGAAARYGLNSEQLALACASHNGARIHVDRVSRWLDQLELSEGDLRCGAQMPRDKEVMHGLIKTDDSPCQIHNNCSGKHAGFLTLAQHLGAGPEYVEIDHPVQQACHEAFEEVTGETSPTYGIDGCSAPNFACTVTGLARGMGWFASAHTRSTRSDEAAVQLRAAMAQHPELVAGEGRACTALMRDMGGKVSVKTGAEGVFVAILPEQELGIALKVSDGATRAAENAIAALLVSLGALDKDSPSAKAYMSAAITNWNGIHCGEMRPAAELQF</sequence>
<dbReference type="InterPro" id="IPR010349">
    <property type="entry name" value="Asparaginase_II"/>
</dbReference>
<organism evidence="1 2">
    <name type="scientific">Tritonibacter scottomollicae</name>
    <name type="common">Epibacterium scottomollicae</name>
    <dbReference type="NCBI Taxonomy" id="483013"/>
    <lineage>
        <taxon>Bacteria</taxon>
        <taxon>Pseudomonadati</taxon>
        <taxon>Pseudomonadota</taxon>
        <taxon>Alphaproteobacteria</taxon>
        <taxon>Rhodobacterales</taxon>
        <taxon>Paracoccaceae</taxon>
        <taxon>Tritonibacter</taxon>
    </lineage>
</organism>
<comment type="caution">
    <text evidence="1">The sequence shown here is derived from an EMBL/GenBank/DDBJ whole genome shotgun (WGS) entry which is preliminary data.</text>
</comment>
<dbReference type="OrthoDB" id="9780674at2"/>
<evidence type="ECO:0000313" key="1">
    <source>
        <dbReference type="EMBL" id="PRZ49292.1"/>
    </source>
</evidence>
<accession>A0A2T1AL61</accession>
<dbReference type="RefSeq" id="WP_106162375.1">
    <property type="nucleotide sequence ID" value="NZ_PVUF01000002.1"/>
</dbReference>
<protein>
    <submittedName>
        <fullName evidence="1">Asparaginase</fullName>
    </submittedName>
</protein>
<dbReference type="PANTHER" id="PTHR42110:SF1">
    <property type="entry name" value="L-ASPARAGINASE, PUTATIVE (AFU_ORTHOLOGUE AFUA_3G11890)-RELATED"/>
    <property type="match status" value="1"/>
</dbReference>
<dbReference type="PANTHER" id="PTHR42110">
    <property type="entry name" value="L-ASPARAGINASE, PUTATIVE (AFU_ORTHOLOGUE AFUA_3G11890)-RELATED"/>
    <property type="match status" value="1"/>
</dbReference>
<dbReference type="AlphaFoldDB" id="A0A2T1AL61"/>
<gene>
    <name evidence="1" type="ORF">CLV89_10234</name>
</gene>
<evidence type="ECO:0000313" key="2">
    <source>
        <dbReference type="Proteomes" id="UP000237718"/>
    </source>
</evidence>
<reference evidence="1 2" key="1">
    <citation type="submission" date="2018-03" db="EMBL/GenBank/DDBJ databases">
        <title>Genomic Encyclopedia of Archaeal and Bacterial Type Strains, Phase II (KMG-II): from individual species to whole genera.</title>
        <authorList>
            <person name="Goeker M."/>
        </authorList>
    </citation>
    <scope>NUCLEOTIDE SEQUENCE [LARGE SCALE GENOMIC DNA]</scope>
    <source>
        <strain evidence="1 2">DSM 25328</strain>
    </source>
</reference>